<feature type="compositionally biased region" description="Basic and acidic residues" evidence="11">
    <location>
        <begin position="68"/>
        <end position="81"/>
    </location>
</feature>
<dbReference type="eggNOG" id="KOG2967">
    <property type="taxonomic scope" value="Eukaryota"/>
</dbReference>
<feature type="region of interest" description="Disordered" evidence="11">
    <location>
        <begin position="1"/>
        <end position="81"/>
    </location>
</feature>
<dbReference type="OrthoDB" id="278300at2759"/>
<dbReference type="PANTHER" id="PTHR13563:SF13">
    <property type="entry name" value="TRNA METHYLTRANSFERASE 10 HOMOLOG A"/>
    <property type="match status" value="1"/>
</dbReference>
<dbReference type="CDD" id="cd18089">
    <property type="entry name" value="SPOUT_Trm10-like"/>
    <property type="match status" value="1"/>
</dbReference>
<dbReference type="EC" id="2.1.1.221" evidence="1"/>
<keyword evidence="3" id="KW-0489">Methyltransferase</keyword>
<feature type="compositionally biased region" description="Basic residues" evidence="11">
    <location>
        <begin position="55"/>
        <end position="67"/>
    </location>
</feature>
<organism evidence="13 14">
    <name type="scientific">Naumovozyma dairenensis (strain ATCC 10597 / BCRC 20456 / CBS 421 / NBRC 0211 / NRRL Y-12639)</name>
    <name type="common">Saccharomyces dairenensis</name>
    <dbReference type="NCBI Taxonomy" id="1071378"/>
    <lineage>
        <taxon>Eukaryota</taxon>
        <taxon>Fungi</taxon>
        <taxon>Dikarya</taxon>
        <taxon>Ascomycota</taxon>
        <taxon>Saccharomycotina</taxon>
        <taxon>Saccharomycetes</taxon>
        <taxon>Saccharomycetales</taxon>
        <taxon>Saccharomycetaceae</taxon>
        <taxon>Naumovozyma</taxon>
    </lineage>
</organism>
<dbReference type="GeneID" id="13926970"/>
<dbReference type="EMBL" id="HE580273">
    <property type="protein sequence ID" value="CCK73497.1"/>
    <property type="molecule type" value="Genomic_DNA"/>
</dbReference>
<feature type="binding site" evidence="10">
    <location>
        <position position="219"/>
    </location>
    <ligand>
        <name>S-adenosyl-L-methionine</name>
        <dbReference type="ChEBI" id="CHEBI:59789"/>
    </ligand>
</feature>
<dbReference type="GO" id="GO:0005634">
    <property type="term" value="C:nucleus"/>
    <property type="evidence" value="ECO:0007669"/>
    <property type="project" value="TreeGrafter"/>
</dbReference>
<evidence type="ECO:0000256" key="8">
    <source>
        <dbReference type="ARBA" id="ARBA00048434"/>
    </source>
</evidence>
<dbReference type="PIRSF" id="PIRSF016323">
    <property type="entry name" value="tRNA_m1G_mtfrase_met"/>
    <property type="match status" value="1"/>
</dbReference>
<feature type="compositionally biased region" description="Basic residues" evidence="11">
    <location>
        <begin position="31"/>
        <end position="40"/>
    </location>
</feature>
<evidence type="ECO:0000256" key="7">
    <source>
        <dbReference type="ARBA" id="ARBA00032166"/>
    </source>
</evidence>
<dbReference type="InterPro" id="IPR038459">
    <property type="entry name" value="MT_TRM10-typ_sf"/>
</dbReference>
<evidence type="ECO:0000313" key="13">
    <source>
        <dbReference type="EMBL" id="CCK73497.1"/>
    </source>
</evidence>
<feature type="binding site" evidence="10">
    <location>
        <position position="207"/>
    </location>
    <ligand>
        <name>S-adenosyl-L-methionine</name>
        <dbReference type="ChEBI" id="CHEBI:59789"/>
    </ligand>
</feature>
<dbReference type="PROSITE" id="PS51675">
    <property type="entry name" value="SAM_MT_TRM10"/>
    <property type="match status" value="1"/>
</dbReference>
<evidence type="ECO:0000256" key="6">
    <source>
        <dbReference type="ARBA" id="ARBA00031792"/>
    </source>
</evidence>
<evidence type="ECO:0000256" key="5">
    <source>
        <dbReference type="ARBA" id="ARBA00022691"/>
    </source>
</evidence>
<dbReference type="InterPro" id="IPR028564">
    <property type="entry name" value="MT_TRM10-typ"/>
</dbReference>
<evidence type="ECO:0000256" key="10">
    <source>
        <dbReference type="PIRSR" id="PIRSR016323-2"/>
    </source>
</evidence>
<feature type="binding site" evidence="10">
    <location>
        <position position="233"/>
    </location>
    <ligand>
        <name>S-adenosyl-L-methionine</name>
        <dbReference type="ChEBI" id="CHEBI:59789"/>
    </ligand>
</feature>
<dbReference type="AlphaFoldDB" id="J7RTE3"/>
<feature type="domain" description="SAM-dependent MTase TRM10-type" evidence="12">
    <location>
        <begin position="85"/>
        <end position="280"/>
    </location>
</feature>
<evidence type="ECO:0000256" key="3">
    <source>
        <dbReference type="ARBA" id="ARBA00022603"/>
    </source>
</evidence>
<reference evidence="13 14" key="1">
    <citation type="journal article" date="2011" name="Proc. Natl. Acad. Sci. U.S.A.">
        <title>Evolutionary erosion of yeast sex chromosomes by mating-type switching accidents.</title>
        <authorList>
            <person name="Gordon J.L."/>
            <person name="Armisen D."/>
            <person name="Proux-Wera E."/>
            <person name="Oheigeartaigh S.S."/>
            <person name="Byrne K.P."/>
            <person name="Wolfe K.H."/>
        </authorList>
    </citation>
    <scope>NUCLEOTIDE SEQUENCE [LARGE SCALE GENOMIC DNA]</scope>
    <source>
        <strain evidence="14">ATCC 10597 / BCRC 20456 / CBS 421 / NBRC 0211 / NRRL Y-12639</strain>
    </source>
</reference>
<comment type="catalytic activity">
    <reaction evidence="8">
        <text>guanosine(9) in tRNA + S-adenosyl-L-methionine = N(1)-methylguanosine(9) in tRNA + S-adenosyl-L-homocysteine + H(+)</text>
        <dbReference type="Rhea" id="RHEA:43156"/>
        <dbReference type="Rhea" id="RHEA-COMP:10367"/>
        <dbReference type="Rhea" id="RHEA-COMP:10368"/>
        <dbReference type="ChEBI" id="CHEBI:15378"/>
        <dbReference type="ChEBI" id="CHEBI:57856"/>
        <dbReference type="ChEBI" id="CHEBI:59789"/>
        <dbReference type="ChEBI" id="CHEBI:73542"/>
        <dbReference type="ChEBI" id="CHEBI:74269"/>
        <dbReference type="EC" id="2.1.1.221"/>
    </reaction>
</comment>
<dbReference type="PANTHER" id="PTHR13563">
    <property type="entry name" value="TRNA (GUANINE-9-) METHYLTRANSFERASE"/>
    <property type="match status" value="1"/>
</dbReference>
<evidence type="ECO:0000256" key="4">
    <source>
        <dbReference type="ARBA" id="ARBA00022679"/>
    </source>
</evidence>
<dbReference type="OMA" id="FKKNDGW"/>
<evidence type="ECO:0000256" key="9">
    <source>
        <dbReference type="PIRSR" id="PIRSR016323-1"/>
    </source>
</evidence>
<evidence type="ECO:0000313" key="14">
    <source>
        <dbReference type="Proteomes" id="UP000000689"/>
    </source>
</evidence>
<proteinExistence type="predicted"/>
<feature type="compositionally biased region" description="Basic and acidic residues" evidence="11">
    <location>
        <begin position="41"/>
        <end position="54"/>
    </location>
</feature>
<evidence type="ECO:0000259" key="12">
    <source>
        <dbReference type="PROSITE" id="PS51675"/>
    </source>
</evidence>
<dbReference type="GO" id="GO:0052905">
    <property type="term" value="F:tRNA (guanosine(9)-N1)-methyltransferase activity"/>
    <property type="evidence" value="ECO:0007669"/>
    <property type="project" value="UniProtKB-EC"/>
</dbReference>
<dbReference type="Gene3D" id="3.40.1280.30">
    <property type="match status" value="1"/>
</dbReference>
<evidence type="ECO:0000256" key="1">
    <source>
        <dbReference type="ARBA" id="ARBA00012797"/>
    </source>
</evidence>
<dbReference type="GO" id="GO:0000049">
    <property type="term" value="F:tRNA binding"/>
    <property type="evidence" value="ECO:0007669"/>
    <property type="project" value="TreeGrafter"/>
</dbReference>
<keyword evidence="5" id="KW-0949">S-adenosyl-L-methionine</keyword>
<dbReference type="HOGENOM" id="CLU_034384_1_0_1"/>
<keyword evidence="4" id="KW-0808">Transferase</keyword>
<feature type="active site" description="Proton acceptor" evidence="9">
    <location>
        <position position="211"/>
    </location>
</feature>
<name>J7RTE3_NAUDC</name>
<feature type="binding site" evidence="10">
    <location>
        <position position="187"/>
    </location>
    <ligand>
        <name>S-adenosyl-L-methionine</name>
        <dbReference type="ChEBI" id="CHEBI:59789"/>
    </ligand>
</feature>
<dbReference type="KEGG" id="ndi:NDAI_0G05140"/>
<evidence type="ECO:0000256" key="2">
    <source>
        <dbReference type="ARBA" id="ARBA00020451"/>
    </source>
</evidence>
<dbReference type="Proteomes" id="UP000000689">
    <property type="component" value="Chromosome 7"/>
</dbReference>
<dbReference type="RefSeq" id="XP_003980173.1">
    <property type="nucleotide sequence ID" value="XM_003980124.1"/>
</dbReference>
<evidence type="ECO:0000256" key="11">
    <source>
        <dbReference type="SAM" id="MobiDB-lite"/>
    </source>
</evidence>
<dbReference type="STRING" id="1071378.J7RTE3"/>
<sequence>MTEQVEKETSSAGILKRTTPLPPVPEGMSKKQWKKQWKRQQFKERKDEYADIRREKRKLARERRRTKVKEYEERGEEVPDELKRPPKVNVKQVDSGVSLIIDCGFDDLMNDKEIISLSNQITRAYSANRRADHYSKIKVTSFGGRLQKRFEDDLNNCNHNQWRHFEFVADDEAITGPHMDKSKMIYLTADTDEELDTLKPGMTYIIGGIVDKNRHKALCYNKAKELGITTKRLPIDEFIKIAGRRVLTTTHVVQLMLKYFDRHYWKEAFESILPPRIIEGKSRGSSEVVDNEETEE</sequence>
<dbReference type="GO" id="GO:0002939">
    <property type="term" value="P:tRNA N1-guanine methylation"/>
    <property type="evidence" value="ECO:0007669"/>
    <property type="project" value="EnsemblFungi"/>
</dbReference>
<protein>
    <recommendedName>
        <fullName evidence="2">tRNA (guanine(9)-N1)-methyltransferase</fullName>
        <ecNumber evidence="1">2.1.1.221</ecNumber>
    </recommendedName>
    <alternativeName>
        <fullName evidence="7">tRNA methyltransferase 10</fullName>
    </alternativeName>
    <alternativeName>
        <fullName evidence="6">tRNA(m1G9)-methyltransferase</fullName>
    </alternativeName>
</protein>
<gene>
    <name evidence="13" type="primary">NDAI0G05140</name>
    <name evidence="13" type="ordered locus">NDAI_0G05140</name>
</gene>
<accession>J7RTE3</accession>
<dbReference type="InterPro" id="IPR016653">
    <property type="entry name" value="TRM10/TRM10A"/>
</dbReference>
<dbReference type="InterPro" id="IPR007356">
    <property type="entry name" value="tRNA_m1G_MeTrfase_euk"/>
</dbReference>
<keyword evidence="14" id="KW-1185">Reference proteome</keyword>